<reference evidence="20 22" key="1">
    <citation type="journal article" date="2017" name="Nature">
        <title>The sunflower genome provides insights into oil metabolism, flowering and Asterid evolution.</title>
        <authorList>
            <person name="Badouin H."/>
            <person name="Gouzy J."/>
            <person name="Grassa C.J."/>
            <person name="Murat F."/>
            <person name="Staton S.E."/>
            <person name="Cottret L."/>
            <person name="Lelandais-Briere C."/>
            <person name="Owens G.L."/>
            <person name="Carrere S."/>
            <person name="Mayjonade B."/>
            <person name="Legrand L."/>
            <person name="Gill N."/>
            <person name="Kane N.C."/>
            <person name="Bowers J.E."/>
            <person name="Hubner S."/>
            <person name="Bellec A."/>
            <person name="Berard A."/>
            <person name="Berges H."/>
            <person name="Blanchet N."/>
            <person name="Boniface M.C."/>
            <person name="Brunel D."/>
            <person name="Catrice O."/>
            <person name="Chaidir N."/>
            <person name="Claudel C."/>
            <person name="Donnadieu C."/>
            <person name="Faraut T."/>
            <person name="Fievet G."/>
            <person name="Helmstetter N."/>
            <person name="King M."/>
            <person name="Knapp S.J."/>
            <person name="Lai Z."/>
            <person name="Le Paslier M.C."/>
            <person name="Lippi Y."/>
            <person name="Lorenzon L."/>
            <person name="Mandel J.R."/>
            <person name="Marage G."/>
            <person name="Marchand G."/>
            <person name="Marquand E."/>
            <person name="Bret-Mestries E."/>
            <person name="Morien E."/>
            <person name="Nambeesan S."/>
            <person name="Nguyen T."/>
            <person name="Pegot-Espagnet P."/>
            <person name="Pouilly N."/>
            <person name="Raftis F."/>
            <person name="Sallet E."/>
            <person name="Schiex T."/>
            <person name="Thomas J."/>
            <person name="Vandecasteele C."/>
            <person name="Vares D."/>
            <person name="Vear F."/>
            <person name="Vautrin S."/>
            <person name="Crespi M."/>
            <person name="Mangin B."/>
            <person name="Burke J.M."/>
            <person name="Salse J."/>
            <person name="Munos S."/>
            <person name="Vincourt P."/>
            <person name="Rieseberg L.H."/>
            <person name="Langlade N.B."/>
        </authorList>
    </citation>
    <scope>NUCLEOTIDE SEQUENCE [LARGE SCALE GENOMIC DNA]</scope>
    <source>
        <strain evidence="22">cv. SF193</strain>
        <tissue evidence="20">Leaves</tissue>
    </source>
</reference>
<sequence>MGFYNSMYIKLPKTFVSSFKQKPMNKSNFHCSGTTVTPIIRSYENKPDNKILRFLLIIGCVIAFIEIICIIFFWIKTRKSPVLADQSYSLAVTPFRKFTYRELKKASSNFRDEIRRGSASIVYKGRLADNRVAAIKKLKSMANKQNETEFQAEISTIGRLNHMNLIETWGYCAEGPHRLIVYEYMETGRWLKSYAMGSLIGTSFLKSQEPHNILLDGNYNPKVVDFGLSKLLDRGDIKKSRFLTIRGTRGYMAPEWVFKLPITSKVDVYSYGVVVLEMITGRDPGGKKQRADHEDGDLELGVVEWVRDRVRDGDGSASESWVEDVLDGLISGEFDREMMENLVRIALQCVEDDMEVRPTMIGWLTGFYIQIGYITDEMLHCV</sequence>
<keyword evidence="12 18" id="KW-0472">Membrane</keyword>
<evidence type="ECO:0000256" key="4">
    <source>
        <dbReference type="ARBA" id="ARBA00022536"/>
    </source>
</evidence>
<proteinExistence type="predicted"/>
<dbReference type="GO" id="GO:0004672">
    <property type="term" value="F:protein kinase activity"/>
    <property type="evidence" value="ECO:0000318"/>
    <property type="project" value="GO_Central"/>
</dbReference>
<keyword evidence="8" id="KW-0547">Nucleotide-binding</keyword>
<dbReference type="InParanoid" id="A0A251VHL3"/>
<dbReference type="STRING" id="4232.A0A251VHL3"/>
<dbReference type="GO" id="GO:0016020">
    <property type="term" value="C:membrane"/>
    <property type="evidence" value="ECO:0007669"/>
    <property type="project" value="UniProtKB-SubCell"/>
</dbReference>
<keyword evidence="14" id="KW-0675">Receptor</keyword>
<organism evidence="21 22">
    <name type="scientific">Helianthus annuus</name>
    <name type="common">Common sunflower</name>
    <dbReference type="NCBI Taxonomy" id="4232"/>
    <lineage>
        <taxon>Eukaryota</taxon>
        <taxon>Viridiplantae</taxon>
        <taxon>Streptophyta</taxon>
        <taxon>Embryophyta</taxon>
        <taxon>Tracheophyta</taxon>
        <taxon>Spermatophyta</taxon>
        <taxon>Magnoliopsida</taxon>
        <taxon>eudicotyledons</taxon>
        <taxon>Gunneridae</taxon>
        <taxon>Pentapetalae</taxon>
        <taxon>asterids</taxon>
        <taxon>campanulids</taxon>
        <taxon>Asterales</taxon>
        <taxon>Asteraceae</taxon>
        <taxon>Asteroideae</taxon>
        <taxon>Heliantheae alliance</taxon>
        <taxon>Heliantheae</taxon>
        <taxon>Helianthus</taxon>
    </lineage>
</organism>
<keyword evidence="10" id="KW-0067">ATP-binding</keyword>
<evidence type="ECO:0000256" key="9">
    <source>
        <dbReference type="ARBA" id="ARBA00022777"/>
    </source>
</evidence>
<evidence type="ECO:0000256" key="10">
    <source>
        <dbReference type="ARBA" id="ARBA00022840"/>
    </source>
</evidence>
<evidence type="ECO:0000256" key="14">
    <source>
        <dbReference type="ARBA" id="ARBA00023170"/>
    </source>
</evidence>
<evidence type="ECO:0000256" key="2">
    <source>
        <dbReference type="ARBA" id="ARBA00012513"/>
    </source>
</evidence>
<evidence type="ECO:0000256" key="6">
    <source>
        <dbReference type="ARBA" id="ARBA00022692"/>
    </source>
</evidence>
<evidence type="ECO:0000256" key="3">
    <source>
        <dbReference type="ARBA" id="ARBA00022527"/>
    </source>
</evidence>
<evidence type="ECO:0000256" key="5">
    <source>
        <dbReference type="ARBA" id="ARBA00022679"/>
    </source>
</evidence>
<feature type="transmembrane region" description="Helical" evidence="18">
    <location>
        <begin position="51"/>
        <end position="75"/>
    </location>
</feature>
<keyword evidence="13" id="KW-1015">Disulfide bond</keyword>
<evidence type="ECO:0000256" key="15">
    <source>
        <dbReference type="ARBA" id="ARBA00023180"/>
    </source>
</evidence>
<keyword evidence="6 18" id="KW-0812">Transmembrane</keyword>
<evidence type="ECO:0000256" key="7">
    <source>
        <dbReference type="ARBA" id="ARBA00022729"/>
    </source>
</evidence>
<dbReference type="Gene3D" id="1.10.510.10">
    <property type="entry name" value="Transferase(Phosphotransferase) domain 1"/>
    <property type="match status" value="1"/>
</dbReference>
<dbReference type="FunFam" id="3.30.200.20:FF:000059">
    <property type="entry name" value="S-receptor-like serine/threonine-protein kinase"/>
    <property type="match status" value="1"/>
</dbReference>
<keyword evidence="7" id="KW-0732">Signal</keyword>
<dbReference type="SUPFAM" id="SSF56112">
    <property type="entry name" value="Protein kinase-like (PK-like)"/>
    <property type="match status" value="1"/>
</dbReference>
<reference evidence="20" key="3">
    <citation type="submission" date="2020-06" db="EMBL/GenBank/DDBJ databases">
        <title>Helianthus annuus Genome sequencing and assembly Release 2.</title>
        <authorList>
            <person name="Gouzy J."/>
            <person name="Langlade N."/>
            <person name="Munos S."/>
        </authorList>
    </citation>
    <scope>NUCLEOTIDE SEQUENCE</scope>
    <source>
        <tissue evidence="20">Leaves</tissue>
    </source>
</reference>
<keyword evidence="15" id="KW-0325">Glycoprotein</keyword>
<dbReference type="Proteomes" id="UP000215914">
    <property type="component" value="Chromosome 2"/>
</dbReference>
<dbReference type="Pfam" id="PF00069">
    <property type="entry name" value="Pkinase"/>
    <property type="match status" value="1"/>
</dbReference>
<keyword evidence="11 18" id="KW-1133">Transmembrane helix</keyword>
<evidence type="ECO:0000256" key="18">
    <source>
        <dbReference type="SAM" id="Phobius"/>
    </source>
</evidence>
<dbReference type="Gene3D" id="3.30.200.20">
    <property type="entry name" value="Phosphorylase Kinase, domain 1"/>
    <property type="match status" value="1"/>
</dbReference>
<feature type="domain" description="Protein kinase" evidence="19">
    <location>
        <begin position="108"/>
        <end position="369"/>
    </location>
</feature>
<evidence type="ECO:0000313" key="22">
    <source>
        <dbReference type="Proteomes" id="UP000215914"/>
    </source>
</evidence>
<protein>
    <recommendedName>
        <fullName evidence="2">non-specific serine/threonine protein kinase</fullName>
        <ecNumber evidence="2">2.7.11.1</ecNumber>
    </recommendedName>
</protein>
<dbReference type="GO" id="GO:0005524">
    <property type="term" value="F:ATP binding"/>
    <property type="evidence" value="ECO:0007669"/>
    <property type="project" value="UniProtKB-KW"/>
</dbReference>
<comment type="catalytic activity">
    <reaction evidence="17">
        <text>L-seryl-[protein] + ATP = O-phospho-L-seryl-[protein] + ADP + H(+)</text>
        <dbReference type="Rhea" id="RHEA:17989"/>
        <dbReference type="Rhea" id="RHEA-COMP:9863"/>
        <dbReference type="Rhea" id="RHEA-COMP:11604"/>
        <dbReference type="ChEBI" id="CHEBI:15378"/>
        <dbReference type="ChEBI" id="CHEBI:29999"/>
        <dbReference type="ChEBI" id="CHEBI:30616"/>
        <dbReference type="ChEBI" id="CHEBI:83421"/>
        <dbReference type="ChEBI" id="CHEBI:456216"/>
        <dbReference type="EC" id="2.7.11.1"/>
    </reaction>
</comment>
<comment type="subcellular location">
    <subcellularLocation>
        <location evidence="1">Membrane</location>
        <topology evidence="1">Single-pass type I membrane protein</topology>
    </subcellularLocation>
</comment>
<reference evidence="21" key="2">
    <citation type="submission" date="2017-02" db="EMBL/GenBank/DDBJ databases">
        <title>Sunflower complete genome.</title>
        <authorList>
            <person name="Langlade N."/>
            <person name="Munos S."/>
        </authorList>
    </citation>
    <scope>NUCLEOTIDE SEQUENCE [LARGE SCALE GENOMIC DNA]</scope>
    <source>
        <tissue evidence="21">Leaves</tissue>
    </source>
</reference>
<evidence type="ECO:0000256" key="12">
    <source>
        <dbReference type="ARBA" id="ARBA00023136"/>
    </source>
</evidence>
<name>A0A251VHL3_HELAN</name>
<dbReference type="AlphaFoldDB" id="A0A251VHL3"/>
<dbReference type="GO" id="GO:0004674">
    <property type="term" value="F:protein serine/threonine kinase activity"/>
    <property type="evidence" value="ECO:0007669"/>
    <property type="project" value="UniProtKB-KW"/>
</dbReference>
<evidence type="ECO:0000256" key="16">
    <source>
        <dbReference type="ARBA" id="ARBA00047899"/>
    </source>
</evidence>
<dbReference type="InterPro" id="IPR000719">
    <property type="entry name" value="Prot_kinase_dom"/>
</dbReference>
<keyword evidence="3" id="KW-0723">Serine/threonine-protein kinase</keyword>
<keyword evidence="22" id="KW-1185">Reference proteome</keyword>
<dbReference type="PANTHER" id="PTHR47974">
    <property type="entry name" value="OS07G0415500 PROTEIN"/>
    <property type="match status" value="1"/>
</dbReference>
<evidence type="ECO:0000256" key="8">
    <source>
        <dbReference type="ARBA" id="ARBA00022741"/>
    </source>
</evidence>
<dbReference type="EMBL" id="CM007891">
    <property type="protein sequence ID" value="OTG34191.1"/>
    <property type="molecule type" value="Genomic_DNA"/>
</dbReference>
<keyword evidence="9" id="KW-0418">Kinase</keyword>
<comment type="catalytic activity">
    <reaction evidence="16">
        <text>L-threonyl-[protein] + ATP = O-phospho-L-threonyl-[protein] + ADP + H(+)</text>
        <dbReference type="Rhea" id="RHEA:46608"/>
        <dbReference type="Rhea" id="RHEA-COMP:11060"/>
        <dbReference type="Rhea" id="RHEA-COMP:11605"/>
        <dbReference type="ChEBI" id="CHEBI:15378"/>
        <dbReference type="ChEBI" id="CHEBI:30013"/>
        <dbReference type="ChEBI" id="CHEBI:30616"/>
        <dbReference type="ChEBI" id="CHEBI:61977"/>
        <dbReference type="ChEBI" id="CHEBI:456216"/>
        <dbReference type="EC" id="2.7.11.1"/>
    </reaction>
</comment>
<accession>A0A251VHL3</accession>
<evidence type="ECO:0000313" key="21">
    <source>
        <dbReference type="EMBL" id="OTG34191.1"/>
    </source>
</evidence>
<evidence type="ECO:0000259" key="19">
    <source>
        <dbReference type="PROSITE" id="PS50011"/>
    </source>
</evidence>
<dbReference type="PANTHER" id="PTHR47974:SF3">
    <property type="entry name" value="RECEPTOR-LIKE SERINE_THREONINE-PROTEIN KINASE"/>
    <property type="match status" value="1"/>
</dbReference>
<dbReference type="EC" id="2.7.11.1" evidence="2"/>
<dbReference type="EMBL" id="MNCJ02000327">
    <property type="protein sequence ID" value="KAF5778951.1"/>
    <property type="molecule type" value="Genomic_DNA"/>
</dbReference>
<keyword evidence="5 20" id="KW-0808">Transferase</keyword>
<evidence type="ECO:0000313" key="20">
    <source>
        <dbReference type="EMBL" id="KAF5778951.1"/>
    </source>
</evidence>
<evidence type="ECO:0000256" key="11">
    <source>
        <dbReference type="ARBA" id="ARBA00022989"/>
    </source>
</evidence>
<dbReference type="InterPro" id="IPR011009">
    <property type="entry name" value="Kinase-like_dom_sf"/>
</dbReference>
<evidence type="ECO:0000256" key="13">
    <source>
        <dbReference type="ARBA" id="ARBA00023157"/>
    </source>
</evidence>
<dbReference type="Gramene" id="mRNA:HanXRQr2_Chr12g0553631">
    <property type="protein sequence ID" value="mRNA:HanXRQr2_Chr12g0553631"/>
    <property type="gene ID" value="HanXRQr2_Chr12g0553631"/>
</dbReference>
<dbReference type="PROSITE" id="PS50011">
    <property type="entry name" value="PROTEIN_KINASE_DOM"/>
    <property type="match status" value="1"/>
</dbReference>
<dbReference type="OMA" id="DFLLEWD"/>
<evidence type="ECO:0000256" key="17">
    <source>
        <dbReference type="ARBA" id="ARBA00048679"/>
    </source>
</evidence>
<gene>
    <name evidence="21" type="ORF">HannXRQ_Chr02g0043061</name>
    <name evidence="20" type="ORF">HanXRQr2_Chr12g0553631</name>
</gene>
<evidence type="ECO:0000256" key="1">
    <source>
        <dbReference type="ARBA" id="ARBA00004479"/>
    </source>
</evidence>
<keyword evidence="4" id="KW-0245">EGF-like domain</keyword>